<proteinExistence type="predicted"/>
<accession>A0A370DDP6</accession>
<keyword evidence="4" id="KW-1185">Reference proteome</keyword>
<reference evidence="3 4" key="1">
    <citation type="journal article" date="2018" name="ISME J.">
        <title>Endosymbiont genomes yield clues of tubeworm success.</title>
        <authorList>
            <person name="Li Y."/>
            <person name="Liles M.R."/>
            <person name="Halanych K.M."/>
        </authorList>
    </citation>
    <scope>NUCLEOTIDE SEQUENCE [LARGE SCALE GENOMIC DNA]</scope>
    <source>
        <strain evidence="3">A1464</strain>
    </source>
</reference>
<dbReference type="AlphaFoldDB" id="A0A370DDP6"/>
<sequence length="131" mass="15368">MSKKNPLLKYKQLWLIVGYGLIAYVLYSSLTSDPITMDVKFFDKYAHVFGYFVLMGWFMQIYHAKKTVYMCAIFFIVMGISLEFLQAMTGYRFFDVYDMLANTTGVLLAWMLVRTPFPEILSYIESKLLKN</sequence>
<dbReference type="PANTHER" id="PTHR28008">
    <property type="entry name" value="DOMAIN PROTEIN, PUTATIVE (AFU_ORTHOLOGUE AFUA_3G10980)-RELATED"/>
    <property type="match status" value="1"/>
</dbReference>
<name>A0A370DDP6_9GAMM</name>
<evidence type="ECO:0000259" key="2">
    <source>
        <dbReference type="Pfam" id="PF04892"/>
    </source>
</evidence>
<dbReference type="Pfam" id="PF04892">
    <property type="entry name" value="VanZ"/>
    <property type="match status" value="1"/>
</dbReference>
<feature type="transmembrane region" description="Helical" evidence="1">
    <location>
        <begin position="45"/>
        <end position="62"/>
    </location>
</feature>
<dbReference type="PANTHER" id="PTHR28008:SF1">
    <property type="entry name" value="DOMAIN PROTEIN, PUTATIVE (AFU_ORTHOLOGUE AFUA_3G10980)-RELATED"/>
    <property type="match status" value="1"/>
</dbReference>
<feature type="transmembrane region" description="Helical" evidence="1">
    <location>
        <begin position="69"/>
        <end position="88"/>
    </location>
</feature>
<organism evidence="3 4">
    <name type="scientific">endosymbiont of Galathealinum brachiosum</name>
    <dbReference type="NCBI Taxonomy" id="2200906"/>
    <lineage>
        <taxon>Bacteria</taxon>
        <taxon>Pseudomonadati</taxon>
        <taxon>Pseudomonadota</taxon>
        <taxon>Gammaproteobacteria</taxon>
        <taxon>sulfur-oxidizing symbionts</taxon>
    </lineage>
</organism>
<keyword evidence="1" id="KW-1133">Transmembrane helix</keyword>
<gene>
    <name evidence="3" type="ORF">DIZ80_11970</name>
</gene>
<dbReference type="InterPro" id="IPR006976">
    <property type="entry name" value="VanZ-like"/>
</dbReference>
<evidence type="ECO:0000256" key="1">
    <source>
        <dbReference type="SAM" id="Phobius"/>
    </source>
</evidence>
<comment type="caution">
    <text evidence="3">The sequence shown here is derived from an EMBL/GenBank/DDBJ whole genome shotgun (WGS) entry which is preliminary data.</text>
</comment>
<protein>
    <recommendedName>
        <fullName evidence="2">VanZ-like domain-containing protein</fullName>
    </recommendedName>
</protein>
<feature type="transmembrane region" description="Helical" evidence="1">
    <location>
        <begin position="12"/>
        <end position="30"/>
    </location>
</feature>
<dbReference type="NCBIfam" id="NF037970">
    <property type="entry name" value="vanZ_1"/>
    <property type="match status" value="1"/>
</dbReference>
<evidence type="ECO:0000313" key="3">
    <source>
        <dbReference type="EMBL" id="RDH82973.1"/>
    </source>
</evidence>
<feature type="domain" description="VanZ-like" evidence="2">
    <location>
        <begin position="42"/>
        <end position="114"/>
    </location>
</feature>
<evidence type="ECO:0000313" key="4">
    <source>
        <dbReference type="Proteomes" id="UP000254266"/>
    </source>
</evidence>
<dbReference type="EMBL" id="QFXC01000011">
    <property type="protein sequence ID" value="RDH82973.1"/>
    <property type="molecule type" value="Genomic_DNA"/>
</dbReference>
<keyword evidence="1" id="KW-0472">Membrane</keyword>
<keyword evidence="1" id="KW-0812">Transmembrane</keyword>
<dbReference type="Proteomes" id="UP000254266">
    <property type="component" value="Unassembled WGS sequence"/>
</dbReference>